<dbReference type="SMART" id="SM00249">
    <property type="entry name" value="PHD"/>
    <property type="match status" value="1"/>
</dbReference>
<dbReference type="PANTHER" id="PTHR46174:SF1">
    <property type="entry name" value="CXXC-TYPE ZINC FINGER PROTEIN 1"/>
    <property type="match status" value="1"/>
</dbReference>
<feature type="compositionally biased region" description="Polar residues" evidence="7">
    <location>
        <begin position="280"/>
        <end position="296"/>
    </location>
</feature>
<feature type="region of interest" description="Disordered" evidence="7">
    <location>
        <begin position="171"/>
        <end position="211"/>
    </location>
</feature>
<feature type="compositionally biased region" description="Polar residues" evidence="7">
    <location>
        <begin position="116"/>
        <end position="133"/>
    </location>
</feature>
<comment type="caution">
    <text evidence="10">The sequence shown here is derived from an EMBL/GenBank/DDBJ whole genome shotgun (WGS) entry which is preliminary data.</text>
</comment>
<dbReference type="InterPro" id="IPR011011">
    <property type="entry name" value="Znf_FYVE_PHD"/>
</dbReference>
<dbReference type="PANTHER" id="PTHR46174">
    <property type="entry name" value="CXXC-TYPE ZINC FINGER PROTEIN 1"/>
    <property type="match status" value="1"/>
</dbReference>
<dbReference type="GO" id="GO:0048188">
    <property type="term" value="C:Set1C/COMPASS complex"/>
    <property type="evidence" value="ECO:0007669"/>
    <property type="project" value="InterPro"/>
</dbReference>
<evidence type="ECO:0000256" key="2">
    <source>
        <dbReference type="ARBA" id="ARBA00022723"/>
    </source>
</evidence>
<dbReference type="InterPro" id="IPR019787">
    <property type="entry name" value="Znf_PHD-finger"/>
</dbReference>
<feature type="region of interest" description="Disordered" evidence="7">
    <location>
        <begin position="82"/>
        <end position="155"/>
    </location>
</feature>
<name>A0AAV2TE96_CALDB</name>
<keyword evidence="4" id="KW-0862">Zinc</keyword>
<dbReference type="Pfam" id="PF00628">
    <property type="entry name" value="PHD"/>
    <property type="match status" value="1"/>
</dbReference>
<feature type="region of interest" description="Disordered" evidence="7">
    <location>
        <begin position="364"/>
        <end position="386"/>
    </location>
</feature>
<dbReference type="Pfam" id="PF02008">
    <property type="entry name" value="zf-CXXC"/>
    <property type="match status" value="1"/>
</dbReference>
<keyword evidence="3 6" id="KW-0863">Zinc-finger</keyword>
<dbReference type="AlphaFoldDB" id="A0AAV2TE96"/>
<organism evidence="10 11">
    <name type="scientific">Calicophoron daubneyi</name>
    <name type="common">Rumen fluke</name>
    <name type="synonym">Paramphistomum daubneyi</name>
    <dbReference type="NCBI Taxonomy" id="300641"/>
    <lineage>
        <taxon>Eukaryota</taxon>
        <taxon>Metazoa</taxon>
        <taxon>Spiralia</taxon>
        <taxon>Lophotrochozoa</taxon>
        <taxon>Platyhelminthes</taxon>
        <taxon>Trematoda</taxon>
        <taxon>Digenea</taxon>
        <taxon>Plagiorchiida</taxon>
        <taxon>Pronocephalata</taxon>
        <taxon>Paramphistomoidea</taxon>
        <taxon>Paramphistomidae</taxon>
        <taxon>Calicophoron</taxon>
    </lineage>
</organism>
<evidence type="ECO:0000313" key="10">
    <source>
        <dbReference type="EMBL" id="CAL5135485.1"/>
    </source>
</evidence>
<protein>
    <recommendedName>
        <fullName evidence="12">CXXC-type zinc finger protein 1</fullName>
    </recommendedName>
</protein>
<dbReference type="EMBL" id="CAXLJL010000267">
    <property type="protein sequence ID" value="CAL5135485.1"/>
    <property type="molecule type" value="Genomic_DNA"/>
</dbReference>
<dbReference type="InterPro" id="IPR002857">
    <property type="entry name" value="Znf_CXXC"/>
</dbReference>
<dbReference type="Proteomes" id="UP001497525">
    <property type="component" value="Unassembled WGS sequence"/>
</dbReference>
<dbReference type="PROSITE" id="PS50016">
    <property type="entry name" value="ZF_PHD_2"/>
    <property type="match status" value="1"/>
</dbReference>
<dbReference type="GO" id="GO:0008270">
    <property type="term" value="F:zinc ion binding"/>
    <property type="evidence" value="ECO:0007669"/>
    <property type="project" value="UniProtKB-KW"/>
</dbReference>
<feature type="region of interest" description="Disordered" evidence="7">
    <location>
        <begin position="255"/>
        <end position="296"/>
    </location>
</feature>
<keyword evidence="2" id="KW-0479">Metal-binding</keyword>
<evidence type="ECO:0000256" key="6">
    <source>
        <dbReference type="PROSITE-ProRule" id="PRU00509"/>
    </source>
</evidence>
<reference evidence="10" key="1">
    <citation type="submission" date="2024-06" db="EMBL/GenBank/DDBJ databases">
        <authorList>
            <person name="Liu X."/>
            <person name="Lenzi L."/>
            <person name="Haldenby T S."/>
            <person name="Uol C."/>
        </authorList>
    </citation>
    <scope>NUCLEOTIDE SEQUENCE</scope>
</reference>
<dbReference type="CDD" id="cd15553">
    <property type="entry name" value="PHD_Cfp1"/>
    <property type="match status" value="1"/>
</dbReference>
<feature type="domain" description="CXXC-type" evidence="9">
    <location>
        <begin position="209"/>
        <end position="254"/>
    </location>
</feature>
<dbReference type="GO" id="GO:0045893">
    <property type="term" value="P:positive regulation of DNA-templated transcription"/>
    <property type="evidence" value="ECO:0007669"/>
    <property type="project" value="TreeGrafter"/>
</dbReference>
<evidence type="ECO:0000256" key="4">
    <source>
        <dbReference type="ARBA" id="ARBA00022833"/>
    </source>
</evidence>
<evidence type="ECO:0000313" key="11">
    <source>
        <dbReference type="Proteomes" id="UP001497525"/>
    </source>
</evidence>
<evidence type="ECO:0008006" key="12">
    <source>
        <dbReference type="Google" id="ProtNLM"/>
    </source>
</evidence>
<feature type="compositionally biased region" description="Polar residues" evidence="7">
    <location>
        <begin position="440"/>
        <end position="456"/>
    </location>
</feature>
<evidence type="ECO:0000259" key="9">
    <source>
        <dbReference type="PROSITE" id="PS51058"/>
    </source>
</evidence>
<dbReference type="PROSITE" id="PS01359">
    <property type="entry name" value="ZF_PHD_1"/>
    <property type="match status" value="1"/>
</dbReference>
<evidence type="ECO:0000256" key="5">
    <source>
        <dbReference type="ARBA" id="ARBA00023242"/>
    </source>
</evidence>
<dbReference type="GO" id="GO:0003677">
    <property type="term" value="F:DNA binding"/>
    <property type="evidence" value="ECO:0007669"/>
    <property type="project" value="InterPro"/>
</dbReference>
<feature type="compositionally biased region" description="Low complexity" evidence="7">
    <location>
        <begin position="90"/>
        <end position="99"/>
    </location>
</feature>
<proteinExistence type="predicted"/>
<keyword evidence="5" id="KW-0539">Nucleus</keyword>
<dbReference type="InterPro" id="IPR037869">
    <property type="entry name" value="Spp1/CFP1"/>
</dbReference>
<dbReference type="InterPro" id="IPR001965">
    <property type="entry name" value="Znf_PHD"/>
</dbReference>
<feature type="compositionally biased region" description="Polar residues" evidence="7">
    <location>
        <begin position="261"/>
        <end position="273"/>
    </location>
</feature>
<evidence type="ECO:0000256" key="1">
    <source>
        <dbReference type="ARBA" id="ARBA00004123"/>
    </source>
</evidence>
<dbReference type="SUPFAM" id="SSF57903">
    <property type="entry name" value="FYVE/PHD zinc finger"/>
    <property type="match status" value="1"/>
</dbReference>
<feature type="region of interest" description="Disordered" evidence="7">
    <location>
        <begin position="439"/>
        <end position="460"/>
    </location>
</feature>
<dbReference type="Gene3D" id="2.60.120.650">
    <property type="entry name" value="Cupin"/>
    <property type="match status" value="1"/>
</dbReference>
<feature type="compositionally biased region" description="Basic and acidic residues" evidence="7">
    <location>
        <begin position="185"/>
        <end position="194"/>
    </location>
</feature>
<dbReference type="PROSITE" id="PS51058">
    <property type="entry name" value="ZF_CXXC"/>
    <property type="match status" value="1"/>
</dbReference>
<sequence length="827" mass="90164">MQKRRRTAVKKEEENNSLPIYCVCRSTDGSRFMIACDRCEEWYHGDCINVTPKQAEQIKTFYCPDCRRDDTSLAIEYKCTRNQKSKSSRRPVSPGSSSSAYADQPSPVKSSKAKRSSANTSLSSNPDNSTNKLPSERSSPRFNSDRKYAPNDLKVSPTSLIDGFGDCSSTTSPPSGYFQGGYWPRDSDRLKYEDDPVPNMSQPPPRSRVVSPRLRGCGSCSGCTRTEDCGKCDCCRKFSGSSRMRQKCRLRQCTGAPISPRSRNPSKSSQNIGSRRRKQQTLQGVLLGSSSPNRVQQYTDFDDEPFEVPMDFSPRPYVESAAIYGQHPGNHTVAVGSKMRRGDHRLPTSARELDAMTSRPYQRLGIDGAIGTPNNSRNKEAPPSMFPLSSADTMDYLEEDSDEDVVLTGLPHCAGPMCMAPPVPGGKYCSETCRLKHANSRSNARSTPPRQGSSPPETIIPYNLPYPDHMYCRHHRIYNWHANGSVAPMNTQPYRPAGQSFDSQFAMEQAYIPDDLRQQRNHPAFQYSSASIHHIPQRLAVHNSASHAAVLNSTNRMGVLEGQGRPVICDNNDTTAFIDSMASVIRRSVIPMVDDLDIDLAPQHSSAAVGRLSPSSGMSNVNSCFAARSNGEAVRSIDLHHVVDPVDGLPPDVDEDGVDGEHVVPQTGGHPGYGYYITYSNDATNGRTSRASLDGTAGLGERRVDSNSLRSRSVNHRLLMPDGVDETNGIGSPYAAGRPIAIASTNMRHSALTGSSSSAGPDSRLGSSVSGVVGDVSSDMQSGVSTTGVTSHAINNYMPGPDEYYTINDSDDLEINWPQETVAGVNG</sequence>
<evidence type="ECO:0000256" key="3">
    <source>
        <dbReference type="ARBA" id="ARBA00022771"/>
    </source>
</evidence>
<feature type="domain" description="PHD-type" evidence="8">
    <location>
        <begin position="19"/>
        <end position="69"/>
    </location>
</feature>
<feature type="compositionally biased region" description="Basic and acidic residues" evidence="7">
    <location>
        <begin position="134"/>
        <end position="149"/>
    </location>
</feature>
<dbReference type="InterPro" id="IPR019786">
    <property type="entry name" value="Zinc_finger_PHD-type_CS"/>
</dbReference>
<comment type="subcellular location">
    <subcellularLocation>
        <location evidence="1">Nucleus</location>
    </subcellularLocation>
</comment>
<evidence type="ECO:0000256" key="7">
    <source>
        <dbReference type="SAM" id="MobiDB-lite"/>
    </source>
</evidence>
<accession>A0AAV2TE96</accession>
<evidence type="ECO:0000259" key="8">
    <source>
        <dbReference type="PROSITE" id="PS50016"/>
    </source>
</evidence>
<gene>
    <name evidence="10" type="ORF">CDAUBV1_LOCUS9623</name>
</gene>